<dbReference type="Proteomes" id="UP000747399">
    <property type="component" value="Unassembled WGS sequence"/>
</dbReference>
<keyword evidence="3" id="KW-1185">Reference proteome</keyword>
<evidence type="ECO:0000313" key="2">
    <source>
        <dbReference type="EMBL" id="GIL50962.1"/>
    </source>
</evidence>
<evidence type="ECO:0000313" key="3">
    <source>
        <dbReference type="Proteomes" id="UP000747399"/>
    </source>
</evidence>
<dbReference type="EMBL" id="BNCO01000010">
    <property type="protein sequence ID" value="GIL50962.1"/>
    <property type="molecule type" value="Genomic_DNA"/>
</dbReference>
<comment type="caution">
    <text evidence="2">The sequence shown here is derived from an EMBL/GenBank/DDBJ whole genome shotgun (WGS) entry which is preliminary data.</text>
</comment>
<evidence type="ECO:0000256" key="1">
    <source>
        <dbReference type="SAM" id="MobiDB-lite"/>
    </source>
</evidence>
<dbReference type="AlphaFoldDB" id="A0A8J4EXD2"/>
<protein>
    <submittedName>
        <fullName evidence="2">Uncharacterized protein</fullName>
    </submittedName>
</protein>
<proteinExistence type="predicted"/>
<sequence length="204" mass="21656">MVMRQLVSGGTQRQRLWRVADTQTEAGGAQCSLGPPVLLMLLSMLCALVLQGSSGASAAAAPPPPISRAKRPPPVQQQAPVDKPISAITIKGKLQYRTTRPVGTWILAPLNSTNSIIKYILPNQPIDVMSGLPIPPGRILSLKCFLGNSTAGERYSYKCSNITDPQITQAAAPIQSIDITLRLLIMVLNVTSSATCSVSRQGGN</sequence>
<reference evidence="2" key="1">
    <citation type="journal article" date="2021" name="Proc. Natl. Acad. Sci. U.S.A.">
        <title>Three genomes in the algal genus Volvox reveal the fate of a haploid sex-determining region after a transition to homothallism.</title>
        <authorList>
            <person name="Yamamoto K."/>
            <person name="Hamaji T."/>
            <person name="Kawai-Toyooka H."/>
            <person name="Matsuzaki R."/>
            <person name="Takahashi F."/>
            <person name="Nishimura Y."/>
            <person name="Kawachi M."/>
            <person name="Noguchi H."/>
            <person name="Minakuchi Y."/>
            <person name="Umen J.G."/>
            <person name="Toyoda A."/>
            <person name="Nozaki H."/>
        </authorList>
    </citation>
    <scope>NUCLEOTIDE SEQUENCE</scope>
    <source>
        <strain evidence="2">NIES-3780</strain>
    </source>
</reference>
<feature type="region of interest" description="Disordered" evidence="1">
    <location>
        <begin position="59"/>
        <end position="82"/>
    </location>
</feature>
<feature type="non-terminal residue" evidence="2">
    <location>
        <position position="1"/>
    </location>
</feature>
<gene>
    <name evidence="2" type="ORF">Vafri_7034</name>
</gene>
<organism evidence="2 3">
    <name type="scientific">Volvox africanus</name>
    <dbReference type="NCBI Taxonomy" id="51714"/>
    <lineage>
        <taxon>Eukaryota</taxon>
        <taxon>Viridiplantae</taxon>
        <taxon>Chlorophyta</taxon>
        <taxon>core chlorophytes</taxon>
        <taxon>Chlorophyceae</taxon>
        <taxon>CS clade</taxon>
        <taxon>Chlamydomonadales</taxon>
        <taxon>Volvocaceae</taxon>
        <taxon>Volvox</taxon>
    </lineage>
</organism>
<accession>A0A8J4EXD2</accession>
<name>A0A8J4EXD2_9CHLO</name>